<comment type="caution">
    <text evidence="9">The sequence shown here is derived from an EMBL/GenBank/DDBJ whole genome shotgun (WGS) entry which is preliminary data.</text>
</comment>
<evidence type="ECO:0000256" key="3">
    <source>
        <dbReference type="ARBA" id="ARBA00022723"/>
    </source>
</evidence>
<dbReference type="InterPro" id="IPR017896">
    <property type="entry name" value="4Fe4S_Fe-S-bd"/>
</dbReference>
<evidence type="ECO:0000256" key="4">
    <source>
        <dbReference type="ARBA" id="ARBA00022737"/>
    </source>
</evidence>
<evidence type="ECO:0000256" key="6">
    <source>
        <dbReference type="ARBA" id="ARBA00023004"/>
    </source>
</evidence>
<evidence type="ECO:0000313" key="10">
    <source>
        <dbReference type="Proteomes" id="UP000179157"/>
    </source>
</evidence>
<reference evidence="9 10" key="1">
    <citation type="journal article" date="2016" name="Nat. Commun.">
        <title>Thousands of microbial genomes shed light on interconnected biogeochemical processes in an aquifer system.</title>
        <authorList>
            <person name="Anantharaman K."/>
            <person name="Brown C.T."/>
            <person name="Hug L.A."/>
            <person name="Sharon I."/>
            <person name="Castelle C.J."/>
            <person name="Probst A.J."/>
            <person name="Thomas B.C."/>
            <person name="Singh A."/>
            <person name="Wilkins M.J."/>
            <person name="Karaoz U."/>
            <person name="Brodie E.L."/>
            <person name="Williams K.H."/>
            <person name="Hubbard S.S."/>
            <person name="Banfield J.F."/>
        </authorList>
    </citation>
    <scope>NUCLEOTIDE SEQUENCE [LARGE SCALE GENOMIC DNA]</scope>
    <source>
        <strain evidence="10">RBG_16_55_9</strain>
    </source>
</reference>
<proteinExistence type="predicted"/>
<keyword evidence="5" id="KW-0249">Electron transport</keyword>
<evidence type="ECO:0000256" key="5">
    <source>
        <dbReference type="ARBA" id="ARBA00022982"/>
    </source>
</evidence>
<evidence type="ECO:0000256" key="1">
    <source>
        <dbReference type="ARBA" id="ARBA00022448"/>
    </source>
</evidence>
<dbReference type="PROSITE" id="PS51379">
    <property type="entry name" value="4FE4S_FER_2"/>
    <property type="match status" value="1"/>
</dbReference>
<gene>
    <name evidence="9" type="ORF">A2Z21_00425</name>
</gene>
<organism evidence="9 10">
    <name type="scientific">Fraserbacteria sp. (strain RBG_16_55_9)</name>
    <dbReference type="NCBI Taxonomy" id="1817864"/>
    <lineage>
        <taxon>Bacteria</taxon>
        <taxon>Candidatus Fraseribacteriota</taxon>
    </lineage>
</organism>
<keyword evidence="2" id="KW-0004">4Fe-4S</keyword>
<dbReference type="InterPro" id="IPR050954">
    <property type="entry name" value="ET_IronSulfur_Cluster-Binding"/>
</dbReference>
<dbReference type="SUPFAM" id="SSF54862">
    <property type="entry name" value="4Fe-4S ferredoxins"/>
    <property type="match status" value="1"/>
</dbReference>
<accession>A0A1F5UTH7</accession>
<dbReference type="Gene3D" id="3.30.70.20">
    <property type="match status" value="2"/>
</dbReference>
<dbReference type="GO" id="GO:0046872">
    <property type="term" value="F:metal ion binding"/>
    <property type="evidence" value="ECO:0007669"/>
    <property type="project" value="UniProtKB-KW"/>
</dbReference>
<feature type="domain" description="4Fe-4S ferredoxin-type" evidence="8">
    <location>
        <begin position="48"/>
        <end position="77"/>
    </location>
</feature>
<evidence type="ECO:0000259" key="8">
    <source>
        <dbReference type="PROSITE" id="PS51379"/>
    </source>
</evidence>
<dbReference type="GO" id="GO:0051539">
    <property type="term" value="F:4 iron, 4 sulfur cluster binding"/>
    <property type="evidence" value="ECO:0007669"/>
    <property type="project" value="UniProtKB-KW"/>
</dbReference>
<dbReference type="AlphaFoldDB" id="A0A1F5UTH7"/>
<name>A0A1F5UTH7_FRAXR</name>
<dbReference type="Pfam" id="PF13247">
    <property type="entry name" value="Fer4_11"/>
    <property type="match status" value="1"/>
</dbReference>
<keyword evidence="6" id="KW-0408">Iron</keyword>
<keyword evidence="1" id="KW-0813">Transport</keyword>
<dbReference type="STRING" id="1817864.A2Z21_00425"/>
<sequence length="139" mass="15144">MGEEEPPVPRRAVLSFEGINLSLSCRHCEDAPCVDACITGALRKDQNGTVACDVAKCVGCWMCVMVCRFGLVSPTVIAAKCDMCPDREGRTGKARYACVEACPTDALFVGQYEDFQKLLAQPVKPRSPLGRLMGERRLS</sequence>
<evidence type="ECO:0000256" key="7">
    <source>
        <dbReference type="ARBA" id="ARBA00023014"/>
    </source>
</evidence>
<keyword evidence="3" id="KW-0479">Metal-binding</keyword>
<evidence type="ECO:0000313" key="9">
    <source>
        <dbReference type="EMBL" id="OGF54458.1"/>
    </source>
</evidence>
<dbReference type="EMBL" id="MFGX01000080">
    <property type="protein sequence ID" value="OGF54458.1"/>
    <property type="molecule type" value="Genomic_DNA"/>
</dbReference>
<dbReference type="PANTHER" id="PTHR43177:SF5">
    <property type="entry name" value="ANAEROBIC DIMETHYL SULFOXIDE REDUCTASE CHAIN B-RELATED"/>
    <property type="match status" value="1"/>
</dbReference>
<dbReference type="Proteomes" id="UP000179157">
    <property type="component" value="Unassembled WGS sequence"/>
</dbReference>
<evidence type="ECO:0000256" key="2">
    <source>
        <dbReference type="ARBA" id="ARBA00022485"/>
    </source>
</evidence>
<keyword evidence="4" id="KW-0677">Repeat</keyword>
<dbReference type="PANTHER" id="PTHR43177">
    <property type="entry name" value="PROTEIN NRFC"/>
    <property type="match status" value="1"/>
</dbReference>
<keyword evidence="7" id="KW-0411">Iron-sulfur</keyword>
<protein>
    <recommendedName>
        <fullName evidence="8">4Fe-4S ferredoxin-type domain-containing protein</fullName>
    </recommendedName>
</protein>